<dbReference type="EMBL" id="CP005078">
    <property type="protein sequence ID" value="AGM26419.1"/>
    <property type="molecule type" value="Genomic_DNA"/>
</dbReference>
<dbReference type="STRING" id="1276229.SSYRP_v1c08300"/>
<protein>
    <submittedName>
        <fullName evidence="1">Uncharacterized protein</fullName>
    </submittedName>
</protein>
<gene>
    <name evidence="1" type="ORF">SSYRP_v1c08300</name>
</gene>
<dbReference type="AlphaFoldDB" id="R4UER7"/>
<reference evidence="1 2" key="1">
    <citation type="journal article" date="2013" name="Genome Biol. Evol.">
        <title>Complete genomes of two dipteran-associated spiroplasmas provided insights into the origin, dynamics, and impacts of viral invasion in spiroplasma.</title>
        <authorList>
            <person name="Ku C."/>
            <person name="Lo W.S."/>
            <person name="Chen L.L."/>
            <person name="Kuo C.H."/>
        </authorList>
    </citation>
    <scope>NUCLEOTIDE SEQUENCE [LARGE SCALE GENOMIC DNA]</scope>
    <source>
        <strain evidence="1">EA-1</strain>
    </source>
</reference>
<dbReference type="HOGENOM" id="CLU_398965_0_0_14"/>
<dbReference type="KEGG" id="ssyr:SSYRP_v1c08300"/>
<dbReference type="PATRIC" id="fig|1276229.3.peg.825"/>
<proteinExistence type="predicted"/>
<sequence length="690" mass="79423">MAINLLKTILASTILTTTPVGVSASVINENSEVTSPREALFQTIKSSSTVKSTKTKYSYDNHVFYSQTDLDNYIYQSSKIETIQTSSNPGKIIEDYQYRTLKADKIYDTDFNNFQLVYRDAYGNTALTKQAALNTYTNAGSVKAQYSYDGIGWFDSPEEAKNGFIYKGGLHKSLYYYVNGRYYNVFNEDDQAKLLNSLTSGYYVKPSEFTQGLTLYGTKETLKDTIHNNFESTWTDSSTSFPINYTSYLETDVNHKIYLSPGGDDMIKVSINRGRTQDYYRGDTFVFEDKHNQLSKDELTTKMGWQQKFEKSGPAVGKYYWTKTINLEGNQYDFTYLPIKAGSFGKYTDFNWNALTSSQDYNATLYLYDKVKNDPTRQQIYRWDNIGIEITNPNEIPTTYVRQSYDIWFNNFYSRQFLTLDKKDENGIAYNDFGVYADTLYDVNGTHGDKYSVRESVNYYNTVLKQEILQRETIIENGVTKYKLREDFYASAAELNQYLFLTGDMNTVLMYTYLDVENISSIDGLALAPTQAQAQERLFQLESGVLLKQYFAYDAFGSFEISGESAEDAIKQLQNRISLTGRYVNKAEIESWNGHPMSFDNIIEDGVYNVYRIFSSIRQEQGLDPYIYFESYSAALIAIKAGINEQIQILTETINVYIYVYKDKNNETHTYSYTNDNEIEQIINEIMSLA</sequence>
<evidence type="ECO:0000313" key="1">
    <source>
        <dbReference type="EMBL" id="AGM26419.1"/>
    </source>
</evidence>
<dbReference type="RefSeq" id="WP_016341060.1">
    <property type="nucleotide sequence ID" value="NC_021284.1"/>
</dbReference>
<name>R4UER7_9MOLU</name>
<evidence type="ECO:0000313" key="2">
    <source>
        <dbReference type="Proteomes" id="UP000013963"/>
    </source>
</evidence>
<keyword evidence="2" id="KW-1185">Reference proteome</keyword>
<dbReference type="Proteomes" id="UP000013963">
    <property type="component" value="Chromosome"/>
</dbReference>
<dbReference type="OrthoDB" id="388723at2"/>
<accession>R4UER7</accession>
<organism evidence="1 2">
    <name type="scientific">Spiroplasma syrphidicola EA-1</name>
    <dbReference type="NCBI Taxonomy" id="1276229"/>
    <lineage>
        <taxon>Bacteria</taxon>
        <taxon>Bacillati</taxon>
        <taxon>Mycoplasmatota</taxon>
        <taxon>Mollicutes</taxon>
        <taxon>Entomoplasmatales</taxon>
        <taxon>Spiroplasmataceae</taxon>
        <taxon>Spiroplasma</taxon>
    </lineage>
</organism>